<name>A0A7G9SD29_9SPHN</name>
<keyword evidence="1" id="KW-1133">Transmembrane helix</keyword>
<dbReference type="Proteomes" id="UP000515955">
    <property type="component" value="Chromosome"/>
</dbReference>
<dbReference type="AlphaFoldDB" id="A0A7G9SD29"/>
<dbReference type="Pfam" id="PF13687">
    <property type="entry name" value="DUF4153"/>
    <property type="match status" value="1"/>
</dbReference>
<feature type="transmembrane region" description="Helical" evidence="1">
    <location>
        <begin position="285"/>
        <end position="310"/>
    </location>
</feature>
<keyword evidence="1" id="KW-0472">Membrane</keyword>
<feature type="transmembrane region" description="Helical" evidence="1">
    <location>
        <begin position="46"/>
        <end position="66"/>
    </location>
</feature>
<reference evidence="2 3" key="1">
    <citation type="submission" date="2020-08" db="EMBL/GenBank/DDBJ databases">
        <title>Genome sequence of Sphingomonas rhizophila KACC 19189T.</title>
        <authorList>
            <person name="Hyun D.-W."/>
            <person name="Bae J.-W."/>
        </authorList>
    </citation>
    <scope>NUCLEOTIDE SEQUENCE [LARGE SCALE GENOMIC DNA]</scope>
    <source>
        <strain evidence="2 3">KACC 19189</strain>
    </source>
</reference>
<feature type="transmembrane region" description="Helical" evidence="1">
    <location>
        <begin position="257"/>
        <end position="273"/>
    </location>
</feature>
<feature type="transmembrane region" description="Helical" evidence="1">
    <location>
        <begin position="17"/>
        <end position="34"/>
    </location>
</feature>
<feature type="transmembrane region" description="Helical" evidence="1">
    <location>
        <begin position="186"/>
        <end position="204"/>
    </location>
</feature>
<dbReference type="InterPro" id="IPR025291">
    <property type="entry name" value="DUF4153"/>
</dbReference>
<gene>
    <name evidence="2" type="ORF">H9L12_04140</name>
</gene>
<feature type="transmembrane region" description="Helical" evidence="1">
    <location>
        <begin position="106"/>
        <end position="125"/>
    </location>
</feature>
<keyword evidence="1" id="KW-0812">Transmembrane</keyword>
<feature type="transmembrane region" description="Helical" evidence="1">
    <location>
        <begin position="216"/>
        <end position="237"/>
    </location>
</feature>
<feature type="transmembrane region" description="Helical" evidence="1">
    <location>
        <begin position="73"/>
        <end position="94"/>
    </location>
</feature>
<dbReference type="EMBL" id="CP060717">
    <property type="protein sequence ID" value="QNN65754.1"/>
    <property type="molecule type" value="Genomic_DNA"/>
</dbReference>
<organism evidence="2 3">
    <name type="scientific">Sphingomonas rhizophila</name>
    <dbReference type="NCBI Taxonomy" id="2071607"/>
    <lineage>
        <taxon>Bacteria</taxon>
        <taxon>Pseudomonadati</taxon>
        <taxon>Pseudomonadota</taxon>
        <taxon>Alphaproteobacteria</taxon>
        <taxon>Sphingomonadales</taxon>
        <taxon>Sphingomonadaceae</taxon>
        <taxon>Sphingomonas</taxon>
    </lineage>
</organism>
<dbReference type="RefSeq" id="WP_187542739.1">
    <property type="nucleotide sequence ID" value="NZ_CP060717.1"/>
</dbReference>
<dbReference type="KEGG" id="srhi:H9L12_04140"/>
<evidence type="ECO:0000313" key="2">
    <source>
        <dbReference type="EMBL" id="QNN65754.1"/>
    </source>
</evidence>
<keyword evidence="3" id="KW-1185">Reference proteome</keyword>
<protein>
    <submittedName>
        <fullName evidence="2">DUF4153 domain-containing protein</fullName>
    </submittedName>
</protein>
<proteinExistence type="predicted"/>
<feature type="transmembrane region" description="Helical" evidence="1">
    <location>
        <begin position="360"/>
        <end position="381"/>
    </location>
</feature>
<evidence type="ECO:0000256" key="1">
    <source>
        <dbReference type="SAM" id="Phobius"/>
    </source>
</evidence>
<accession>A0A7G9SD29</accession>
<feature type="transmembrane region" description="Helical" evidence="1">
    <location>
        <begin position="322"/>
        <end position="340"/>
    </location>
</feature>
<evidence type="ECO:0000313" key="3">
    <source>
        <dbReference type="Proteomes" id="UP000515955"/>
    </source>
</evidence>
<feature type="transmembrane region" description="Helical" evidence="1">
    <location>
        <begin position="146"/>
        <end position="166"/>
    </location>
</feature>
<sequence>MTAQNGTEREDWPQRPWIMAAIGAASAFIFYLLVDDLNYEQPISATVLLRQAAAAGFGVAALSFLITAEKTRWTWAAAFALCWGMVIALVGYSTGAYSRAGDVVEFPFLSGLLAVGIAAPLFQTMRDEGGRSLPYEKVHRYAWTDGIIGGASLAFTGLTFSVAFLLGSLFDAIGISLLKDLLEEGLFAFSMAGAAFGAASAVLRERDPLLGTLQRLVMLVFSVLAPVLACALAVYLVALPVTGFGGLWKSGLPETPLLLSAAGFAFVFLNAVIGDSRDDRGQGKLWRFTEVVLLVAVLPLGTLALVSMGMRVGQYGWTPERLWGVTACLIAIAFGVSNWWALWRGRGQFDGVVRANQKRLAVGLCGLALFLALPIVDFGAISTRSQVARLQGGKVPPAEFDWTALAFDFGPAGREALQRIATNPATELGRMASAALTATNRYKLYETTEKVRHQATIDRRVRLLSPDIELTPNVRQHLADFGGCIEQSPCSVMRIDATRLLVVWQGGGKVAMANVVDLSRNPGDIETAAADRNLFPKVDNLEKARIEVRTVKRRQAFVDGKPVGDPFE</sequence>